<evidence type="ECO:0000313" key="4">
    <source>
        <dbReference type="Proteomes" id="UP000178943"/>
    </source>
</evidence>
<evidence type="ECO:0000256" key="1">
    <source>
        <dbReference type="SAM" id="Phobius"/>
    </source>
</evidence>
<dbReference type="PANTHER" id="PTHR21666">
    <property type="entry name" value="PEPTIDASE-RELATED"/>
    <property type="match status" value="1"/>
</dbReference>
<sequence length="300" mass="33283">MRRNSFFTIIVVPDAQANYKKFSISRKKIYILCYCIAIFFLSFIILCCSNVYFANTVAQLKKVVPENKKLKDENSSYKKAIVDLTKKMEDFGFVAKKLKLMAGITQPADAFMENPGVGGMGSSEMTGMPQSKTMQEITSLKNSSNQLSQNFKLLEQSFQKQYLLLASTPSITPVKGFISSGYGMRRNPFTATADFHMGIDITAPLGKAVASTANGTVIFAGKKPVIGNIVTIDHGYGIITNYGHLSKILVQPGQKVKRWDIIGLVGNTGKSTGPHLHYEVVRNQNTINPLDYMLDFEYIQ</sequence>
<dbReference type="GO" id="GO:0004222">
    <property type="term" value="F:metalloendopeptidase activity"/>
    <property type="evidence" value="ECO:0007669"/>
    <property type="project" value="TreeGrafter"/>
</dbReference>
<comment type="caution">
    <text evidence="3">The sequence shown here is derived from an EMBL/GenBank/DDBJ whole genome shotgun (WGS) entry which is preliminary data.</text>
</comment>
<dbReference type="PANTHER" id="PTHR21666:SF286">
    <property type="entry name" value="LIPOPROTEIN NLPD"/>
    <property type="match status" value="1"/>
</dbReference>
<dbReference type="Pfam" id="PF01551">
    <property type="entry name" value="Peptidase_M23"/>
    <property type="match status" value="1"/>
</dbReference>
<organism evidence="3 4">
    <name type="scientific">Candidatus Fischerbacteria bacterium RBG_13_37_8</name>
    <dbReference type="NCBI Taxonomy" id="1817863"/>
    <lineage>
        <taxon>Bacteria</taxon>
        <taxon>Candidatus Fischeribacteriota</taxon>
    </lineage>
</organism>
<accession>A0A1F5VI74</accession>
<dbReference type="InterPro" id="IPR050570">
    <property type="entry name" value="Cell_wall_metabolism_enzyme"/>
</dbReference>
<reference evidence="3 4" key="1">
    <citation type="journal article" date="2016" name="Nat. Commun.">
        <title>Thousands of microbial genomes shed light on interconnected biogeochemical processes in an aquifer system.</title>
        <authorList>
            <person name="Anantharaman K."/>
            <person name="Brown C.T."/>
            <person name="Hug L.A."/>
            <person name="Sharon I."/>
            <person name="Castelle C.J."/>
            <person name="Probst A.J."/>
            <person name="Thomas B.C."/>
            <person name="Singh A."/>
            <person name="Wilkins M.J."/>
            <person name="Karaoz U."/>
            <person name="Brodie E.L."/>
            <person name="Williams K.H."/>
            <person name="Hubbard S.S."/>
            <person name="Banfield J.F."/>
        </authorList>
    </citation>
    <scope>NUCLEOTIDE SEQUENCE [LARGE SCALE GENOMIC DNA]</scope>
</reference>
<keyword evidence="1" id="KW-0472">Membrane</keyword>
<feature type="transmembrane region" description="Helical" evidence="1">
    <location>
        <begin position="29"/>
        <end position="53"/>
    </location>
</feature>
<protein>
    <recommendedName>
        <fullName evidence="2">M23ase beta-sheet core domain-containing protein</fullName>
    </recommendedName>
</protein>
<evidence type="ECO:0000313" key="3">
    <source>
        <dbReference type="EMBL" id="OGF63126.1"/>
    </source>
</evidence>
<keyword evidence="1" id="KW-0812">Transmembrane</keyword>
<dbReference type="Gene3D" id="2.70.70.10">
    <property type="entry name" value="Glucose Permease (Domain IIA)"/>
    <property type="match status" value="1"/>
</dbReference>
<dbReference type="STRING" id="1817863.A2Y62_07480"/>
<dbReference type="FunFam" id="2.70.70.10:FF:000006">
    <property type="entry name" value="M23 family peptidase"/>
    <property type="match status" value="1"/>
</dbReference>
<dbReference type="EMBL" id="MFGW01000168">
    <property type="protein sequence ID" value="OGF63126.1"/>
    <property type="molecule type" value="Genomic_DNA"/>
</dbReference>
<name>A0A1F5VI74_9BACT</name>
<dbReference type="Proteomes" id="UP000178943">
    <property type="component" value="Unassembled WGS sequence"/>
</dbReference>
<evidence type="ECO:0000259" key="2">
    <source>
        <dbReference type="Pfam" id="PF01551"/>
    </source>
</evidence>
<dbReference type="InterPro" id="IPR011055">
    <property type="entry name" value="Dup_hybrid_motif"/>
</dbReference>
<gene>
    <name evidence="3" type="ORF">A2Y62_07480</name>
</gene>
<dbReference type="SUPFAM" id="SSF51261">
    <property type="entry name" value="Duplicated hybrid motif"/>
    <property type="match status" value="1"/>
</dbReference>
<feature type="domain" description="M23ase beta-sheet core" evidence="2">
    <location>
        <begin position="195"/>
        <end position="289"/>
    </location>
</feature>
<dbReference type="CDD" id="cd12797">
    <property type="entry name" value="M23_peptidase"/>
    <property type="match status" value="1"/>
</dbReference>
<proteinExistence type="predicted"/>
<dbReference type="InterPro" id="IPR016047">
    <property type="entry name" value="M23ase_b-sheet_dom"/>
</dbReference>
<keyword evidence="1" id="KW-1133">Transmembrane helix</keyword>
<dbReference type="AlphaFoldDB" id="A0A1F5VI74"/>